<comment type="similarity">
    <text evidence="2 7">Belongs to the major facilitator superfamily. Sugar transporter (TC 2.A.1.1) family.</text>
</comment>
<evidence type="ECO:0000313" key="11">
    <source>
        <dbReference type="EMBL" id="KAK7722758.1"/>
    </source>
</evidence>
<evidence type="ECO:0000256" key="1">
    <source>
        <dbReference type="ARBA" id="ARBA00004141"/>
    </source>
</evidence>
<feature type="transmembrane region" description="Helical" evidence="9">
    <location>
        <begin position="283"/>
        <end position="303"/>
    </location>
</feature>
<evidence type="ECO:0000313" key="12">
    <source>
        <dbReference type="Proteomes" id="UP001430848"/>
    </source>
</evidence>
<feature type="transmembrane region" description="Helical" evidence="9">
    <location>
        <begin position="161"/>
        <end position="183"/>
    </location>
</feature>
<keyword evidence="4 9" id="KW-0812">Transmembrane</keyword>
<evidence type="ECO:0000259" key="10">
    <source>
        <dbReference type="PROSITE" id="PS50850"/>
    </source>
</evidence>
<dbReference type="SUPFAM" id="SSF103473">
    <property type="entry name" value="MFS general substrate transporter"/>
    <property type="match status" value="1"/>
</dbReference>
<keyword evidence="5 9" id="KW-1133">Transmembrane helix</keyword>
<reference evidence="11 12" key="1">
    <citation type="submission" date="2024-02" db="EMBL/GenBank/DDBJ databases">
        <title>De novo assembly and annotation of 12 fungi associated with fruit tree decline syndrome in Ontario, Canada.</title>
        <authorList>
            <person name="Sulman M."/>
            <person name="Ellouze W."/>
            <person name="Ilyukhin E."/>
        </authorList>
    </citation>
    <scope>NUCLEOTIDE SEQUENCE [LARGE SCALE GENOMIC DNA]</scope>
    <source>
        <strain evidence="11 12">M169</strain>
    </source>
</reference>
<dbReference type="InterPro" id="IPR005829">
    <property type="entry name" value="Sugar_transporter_CS"/>
</dbReference>
<accession>A0ABR1P0E8</accession>
<feature type="transmembrane region" description="Helical" evidence="9">
    <location>
        <begin position="102"/>
        <end position="121"/>
    </location>
</feature>
<dbReference type="Proteomes" id="UP001430848">
    <property type="component" value="Unassembled WGS sequence"/>
</dbReference>
<gene>
    <name evidence="11" type="ORF">SLS63_009153</name>
</gene>
<evidence type="ECO:0000256" key="5">
    <source>
        <dbReference type="ARBA" id="ARBA00022989"/>
    </source>
</evidence>
<dbReference type="EMBL" id="JAKNSF020000065">
    <property type="protein sequence ID" value="KAK7722758.1"/>
    <property type="molecule type" value="Genomic_DNA"/>
</dbReference>
<dbReference type="InterPro" id="IPR050360">
    <property type="entry name" value="MFS_Sugar_Transporters"/>
</dbReference>
<feature type="region of interest" description="Disordered" evidence="8">
    <location>
        <begin position="499"/>
        <end position="526"/>
    </location>
</feature>
<dbReference type="InterPro" id="IPR003663">
    <property type="entry name" value="Sugar/inositol_transpt"/>
</dbReference>
<feature type="transmembrane region" description="Helical" evidence="9">
    <location>
        <begin position="383"/>
        <end position="403"/>
    </location>
</feature>
<evidence type="ECO:0000256" key="8">
    <source>
        <dbReference type="SAM" id="MobiDB-lite"/>
    </source>
</evidence>
<feature type="transmembrane region" description="Helical" evidence="9">
    <location>
        <begin position="449"/>
        <end position="467"/>
    </location>
</feature>
<comment type="subcellular location">
    <subcellularLocation>
        <location evidence="1">Membrane</location>
        <topology evidence="1">Multi-pass membrane protein</topology>
    </subcellularLocation>
</comment>
<evidence type="ECO:0000256" key="7">
    <source>
        <dbReference type="RuleBase" id="RU003346"/>
    </source>
</evidence>
<keyword evidence="12" id="KW-1185">Reference proteome</keyword>
<feature type="transmembrane region" description="Helical" evidence="9">
    <location>
        <begin position="127"/>
        <end position="149"/>
    </location>
</feature>
<feature type="transmembrane region" description="Helical" evidence="9">
    <location>
        <begin position="424"/>
        <end position="443"/>
    </location>
</feature>
<dbReference type="InterPro" id="IPR005828">
    <property type="entry name" value="MFS_sugar_transport-like"/>
</dbReference>
<dbReference type="PROSITE" id="PS50850">
    <property type="entry name" value="MFS"/>
    <property type="match status" value="1"/>
</dbReference>
<dbReference type="Pfam" id="PF00083">
    <property type="entry name" value="Sugar_tr"/>
    <property type="match status" value="1"/>
</dbReference>
<evidence type="ECO:0000256" key="4">
    <source>
        <dbReference type="ARBA" id="ARBA00022692"/>
    </source>
</evidence>
<keyword evidence="3 7" id="KW-0813">Transport</keyword>
<sequence length="526" mass="57441">MSFMQKLVRNEAAKNDPPEVYNGRALAVSLIACGGALLFGMDMGVIGGVLVMQSFEKEYNLLGKSETEKANLSSNIVSVLQAGAFLGALTAMWLANKVGRRWSLIIASVLIFIGVAMQAGASGIMAVVYIGRFTAGVSVGIASTVNPLYVSENAPRGIRGLLTGLYQLTLLAFWINYACTLTLTGKQQFIVPLALQALPGIILFVGMLMVDDSPRFLAQKDPKKALRVLSRLRGLPPDHPYIQQEMGNIERVLEDEKQLMGSSSGFTMVKEAFTVKSYRRRSVLCITLMMWSNLTGTNAMTYYSPTIFASVGLSGPSIGLFATGIYGIVKMISCAIFIIFVSDSLGRRKSLLWTAIVQGLALYYVGFYIRFDPPVDGAPVSASGYIALIAIYIFAAVYQFGWGPEIPPARLRPLNMGMATASQWLFNFVVAKCTPLMFATLGSHGYGTYFLYGAFCFTMVVYAWYFVPETKGLSLEFMDELFEQDDVRKKFVPSRDVGNITSKTVEGSDDADGNKKSSSIEHAENV</sequence>
<evidence type="ECO:0000256" key="6">
    <source>
        <dbReference type="ARBA" id="ARBA00023136"/>
    </source>
</evidence>
<dbReference type="InterPro" id="IPR020846">
    <property type="entry name" value="MFS_dom"/>
</dbReference>
<dbReference type="NCBIfam" id="TIGR00879">
    <property type="entry name" value="SP"/>
    <property type="match status" value="1"/>
</dbReference>
<feature type="transmembrane region" description="Helical" evidence="9">
    <location>
        <begin position="25"/>
        <end position="52"/>
    </location>
</feature>
<feature type="transmembrane region" description="Helical" evidence="9">
    <location>
        <begin position="72"/>
        <end position="95"/>
    </location>
</feature>
<comment type="caution">
    <text evidence="11">The sequence shown here is derived from an EMBL/GenBank/DDBJ whole genome shotgun (WGS) entry which is preliminary data.</text>
</comment>
<feature type="transmembrane region" description="Helical" evidence="9">
    <location>
        <begin position="189"/>
        <end position="210"/>
    </location>
</feature>
<feature type="transmembrane region" description="Helical" evidence="9">
    <location>
        <begin position="351"/>
        <end position="371"/>
    </location>
</feature>
<dbReference type="PANTHER" id="PTHR48022">
    <property type="entry name" value="PLASTIDIC GLUCOSE TRANSPORTER 4"/>
    <property type="match status" value="1"/>
</dbReference>
<dbReference type="PRINTS" id="PR00171">
    <property type="entry name" value="SUGRTRNSPORT"/>
</dbReference>
<dbReference type="PROSITE" id="PS00216">
    <property type="entry name" value="SUGAR_TRANSPORT_1"/>
    <property type="match status" value="1"/>
</dbReference>
<protein>
    <recommendedName>
        <fullName evidence="10">Major facilitator superfamily (MFS) profile domain-containing protein</fullName>
    </recommendedName>
</protein>
<dbReference type="InterPro" id="IPR036259">
    <property type="entry name" value="MFS_trans_sf"/>
</dbReference>
<name>A0ABR1P0E8_DIAER</name>
<proteinExistence type="inferred from homology"/>
<dbReference type="Gene3D" id="1.20.1250.20">
    <property type="entry name" value="MFS general substrate transporter like domains"/>
    <property type="match status" value="1"/>
</dbReference>
<evidence type="ECO:0000256" key="2">
    <source>
        <dbReference type="ARBA" id="ARBA00010992"/>
    </source>
</evidence>
<evidence type="ECO:0000256" key="3">
    <source>
        <dbReference type="ARBA" id="ARBA00022448"/>
    </source>
</evidence>
<organism evidence="11 12">
    <name type="scientific">Diaporthe eres</name>
    <name type="common">Phomopsis oblonga</name>
    <dbReference type="NCBI Taxonomy" id="83184"/>
    <lineage>
        <taxon>Eukaryota</taxon>
        <taxon>Fungi</taxon>
        <taxon>Dikarya</taxon>
        <taxon>Ascomycota</taxon>
        <taxon>Pezizomycotina</taxon>
        <taxon>Sordariomycetes</taxon>
        <taxon>Sordariomycetidae</taxon>
        <taxon>Diaporthales</taxon>
        <taxon>Diaporthaceae</taxon>
        <taxon>Diaporthe</taxon>
        <taxon>Diaporthe eres species complex</taxon>
    </lineage>
</organism>
<feature type="compositionally biased region" description="Basic and acidic residues" evidence="8">
    <location>
        <begin position="512"/>
        <end position="526"/>
    </location>
</feature>
<dbReference type="PANTHER" id="PTHR48022:SF21">
    <property type="entry name" value="QUINATE TRANSPORTER, PUTATIVE (AFU_ORTHOLOGUE AFUA_6G06960)-RELATED"/>
    <property type="match status" value="1"/>
</dbReference>
<feature type="domain" description="Major facilitator superfamily (MFS) profile" evidence="10">
    <location>
        <begin position="28"/>
        <end position="471"/>
    </location>
</feature>
<feature type="transmembrane region" description="Helical" evidence="9">
    <location>
        <begin position="318"/>
        <end position="339"/>
    </location>
</feature>
<evidence type="ECO:0000256" key="9">
    <source>
        <dbReference type="SAM" id="Phobius"/>
    </source>
</evidence>
<keyword evidence="6 9" id="KW-0472">Membrane</keyword>